<name>F2JMZ2_CELLD</name>
<evidence type="ECO:0000313" key="2">
    <source>
        <dbReference type="EMBL" id="ADZ82334.1"/>
    </source>
</evidence>
<dbReference type="Proteomes" id="UP000008467">
    <property type="component" value="Chromosome"/>
</dbReference>
<sequence>MKEEILERAYHYALGDDECVLRSNEIRAKSPILFVVLGDKVKESIKSIKTEFSQNVMNAEGIMYLYIGLEQGIEDGQTSSLVLPLGKGEEKSSRGTLSSQLFEEENALKILNEQITKVREAILEKGKMFHYWEQIQVSVITDASEEMNSLLPDIVVLLKKKLEQDFKQVTVDLFTVLEETIYTPLEQAISMSFFKEIETYQARDYCYEKPLELLEDGLKLNTAYNQPLFNLTFILSDKKENGQKIEHAKEKHYETIAAFNLLKNREQKEIELAEAREQYNNSVFMTNIMSGGEHRFASARLAKVKKPRVGIYLATAYHLFNAYKEELSYHGIKESKALLEAVGLNEMRLSSLIDDIIPPKENLGEIYSVISQSIGFRELKGLSFQDAEKQLYKKSLEDFFSANFTKSSERKLAEKVSKEKIKKQIYAEVINHPDYGPYALEELFKIEQTRAIDKLREQYGYEIKQLEVTLEEKENKSVGEVIGSKFGLFDKKYLRDVKGYLVSEVYSLKYERLEKQLKLKAMETIKDILEELYNEIKIELKKLEEVGSLLKTLMEEANKFEEAYLVQNVNEYYEKLVHNKLEQLKKARGEHFLLEEKYMGDITSVLSQSREQFLEKLFILQEKYILQDEKLFRLSFEEELLARANMLVSYEEKDVAAKSELYHMLYLSLEENSKPCVYLDSAATTHRYEEKYFLGDRKSEFMTYAYEKDKTSRSYKLAYINDQRKSSLEKLQLMGGFKASDLIFTRTAQRYYDAYIKEGYLFSSNQEISKKGD</sequence>
<organism evidence="2 3">
    <name type="scientific">Cellulosilyticum lentocellum (strain ATCC 49066 / DSM 5427 / NCIMB 11756 / RHM5)</name>
    <name type="common">Clostridium lentocellum</name>
    <dbReference type="NCBI Taxonomy" id="642492"/>
    <lineage>
        <taxon>Bacteria</taxon>
        <taxon>Bacillati</taxon>
        <taxon>Bacillota</taxon>
        <taxon>Clostridia</taxon>
        <taxon>Lachnospirales</taxon>
        <taxon>Cellulosilyticaceae</taxon>
        <taxon>Cellulosilyticum</taxon>
    </lineage>
</organism>
<keyword evidence="1" id="KW-0175">Coiled coil</keyword>
<accession>F2JMZ2</accession>
<reference evidence="2 3" key="1">
    <citation type="journal article" date="2011" name="J. Bacteriol.">
        <title>Complete genome sequence of the cellulose-degrading bacterium Cellulosilyticum lentocellum.</title>
        <authorList>
            <consortium name="US DOE Joint Genome Institute"/>
            <person name="Miller D.A."/>
            <person name="Suen G."/>
            <person name="Bruce D."/>
            <person name="Copeland A."/>
            <person name="Cheng J.F."/>
            <person name="Detter C."/>
            <person name="Goodwin L.A."/>
            <person name="Han C.S."/>
            <person name="Hauser L.J."/>
            <person name="Land M.L."/>
            <person name="Lapidus A."/>
            <person name="Lucas S."/>
            <person name="Meincke L."/>
            <person name="Pitluck S."/>
            <person name="Tapia R."/>
            <person name="Teshima H."/>
            <person name="Woyke T."/>
            <person name="Fox B.G."/>
            <person name="Angert E.R."/>
            <person name="Currie C.R."/>
        </authorList>
    </citation>
    <scope>NUCLEOTIDE SEQUENCE [LARGE SCALE GENOMIC DNA]</scope>
    <source>
        <strain evidence="3">ATCC 49066 / DSM 5427 / NCIMB 11756 / RHM5</strain>
    </source>
</reference>
<dbReference type="RefSeq" id="WP_013655635.1">
    <property type="nucleotide sequence ID" value="NC_015275.1"/>
</dbReference>
<gene>
    <name evidence="2" type="ordered locus">Clole_0600</name>
</gene>
<proteinExistence type="predicted"/>
<dbReference type="AlphaFoldDB" id="F2JMZ2"/>
<evidence type="ECO:0000313" key="3">
    <source>
        <dbReference type="Proteomes" id="UP000008467"/>
    </source>
</evidence>
<dbReference type="HOGENOM" id="CLU_019686_0_0_9"/>
<dbReference type="eggNOG" id="ENOG502ZA6K">
    <property type="taxonomic scope" value="Bacteria"/>
</dbReference>
<dbReference type="KEGG" id="cle:Clole_0600"/>
<feature type="coiled-coil region" evidence="1">
    <location>
        <begin position="519"/>
        <end position="563"/>
    </location>
</feature>
<keyword evidence="3" id="KW-1185">Reference proteome</keyword>
<protein>
    <submittedName>
        <fullName evidence="2">Uncharacterized protein</fullName>
    </submittedName>
</protein>
<dbReference type="EMBL" id="CP002582">
    <property type="protein sequence ID" value="ADZ82334.1"/>
    <property type="molecule type" value="Genomic_DNA"/>
</dbReference>
<evidence type="ECO:0000256" key="1">
    <source>
        <dbReference type="SAM" id="Coils"/>
    </source>
</evidence>
<dbReference type="STRING" id="642492.Clole_0600"/>